<feature type="transmembrane region" description="Helical" evidence="2">
    <location>
        <begin position="95"/>
        <end position="113"/>
    </location>
</feature>
<accession>A0A3S0WYV0</accession>
<evidence type="ECO:0000256" key="1">
    <source>
        <dbReference type="SAM" id="MobiDB-lite"/>
    </source>
</evidence>
<dbReference type="Pfam" id="PF04892">
    <property type="entry name" value="VanZ"/>
    <property type="match status" value="1"/>
</dbReference>
<organism evidence="4 5">
    <name type="scientific">Labedella endophytica</name>
    <dbReference type="NCBI Taxonomy" id="1523160"/>
    <lineage>
        <taxon>Bacteria</taxon>
        <taxon>Bacillati</taxon>
        <taxon>Actinomycetota</taxon>
        <taxon>Actinomycetes</taxon>
        <taxon>Micrococcales</taxon>
        <taxon>Microbacteriaceae</taxon>
        <taxon>Labedella</taxon>
    </lineage>
</organism>
<dbReference type="RefSeq" id="WP_127048962.1">
    <property type="nucleotide sequence ID" value="NZ_RZGZ01000002.1"/>
</dbReference>
<dbReference type="AlphaFoldDB" id="A0A3S0WYV0"/>
<proteinExistence type="predicted"/>
<gene>
    <name evidence="4" type="ORF">ELQ94_08025</name>
</gene>
<evidence type="ECO:0000313" key="5">
    <source>
        <dbReference type="Proteomes" id="UP000274909"/>
    </source>
</evidence>
<keyword evidence="2" id="KW-1133">Transmembrane helix</keyword>
<keyword evidence="5" id="KW-1185">Reference proteome</keyword>
<feature type="region of interest" description="Disordered" evidence="1">
    <location>
        <begin position="1"/>
        <end position="33"/>
    </location>
</feature>
<feature type="compositionally biased region" description="Basic and acidic residues" evidence="1">
    <location>
        <begin position="7"/>
        <end position="33"/>
    </location>
</feature>
<evidence type="ECO:0000259" key="3">
    <source>
        <dbReference type="Pfam" id="PF04892"/>
    </source>
</evidence>
<evidence type="ECO:0000256" key="2">
    <source>
        <dbReference type="SAM" id="Phobius"/>
    </source>
</evidence>
<feature type="transmembrane region" description="Helical" evidence="2">
    <location>
        <begin position="150"/>
        <end position="169"/>
    </location>
</feature>
<sequence length="175" mass="18853">MTPGRSSRREAARAESRTAESRRAGSRSSDARPERSRAGKIVVRVLAAGIMAIVFAIGYWPVPVDRGVRSVLAAVFDRLAAAGAPDWVDYAHLEFGANIVMFAPLGALIALLLPRWEWWLAPIIGLALSLGIEFGQALLLPQRFATPLDVLANTAGATIGALIVTAVRLSRRRSR</sequence>
<feature type="transmembrane region" description="Helical" evidence="2">
    <location>
        <begin position="41"/>
        <end position="62"/>
    </location>
</feature>
<keyword evidence="2" id="KW-0812">Transmembrane</keyword>
<feature type="transmembrane region" description="Helical" evidence="2">
    <location>
        <begin position="118"/>
        <end position="138"/>
    </location>
</feature>
<dbReference type="Proteomes" id="UP000274909">
    <property type="component" value="Unassembled WGS sequence"/>
</dbReference>
<reference evidence="4 5" key="1">
    <citation type="submission" date="2018-12" db="EMBL/GenBank/DDBJ databases">
        <authorList>
            <person name="Li F."/>
        </authorList>
    </citation>
    <scope>NUCLEOTIDE SEQUENCE [LARGE SCALE GENOMIC DNA]</scope>
    <source>
        <strain evidence="4 5">EGI 6500705</strain>
    </source>
</reference>
<dbReference type="OrthoDB" id="3787741at2"/>
<name>A0A3S0WYV0_9MICO</name>
<dbReference type="EMBL" id="RZGZ01000002">
    <property type="protein sequence ID" value="RUR01434.1"/>
    <property type="molecule type" value="Genomic_DNA"/>
</dbReference>
<comment type="caution">
    <text evidence="4">The sequence shown here is derived from an EMBL/GenBank/DDBJ whole genome shotgun (WGS) entry which is preliminary data.</text>
</comment>
<dbReference type="InterPro" id="IPR006976">
    <property type="entry name" value="VanZ-like"/>
</dbReference>
<evidence type="ECO:0000313" key="4">
    <source>
        <dbReference type="EMBL" id="RUR01434.1"/>
    </source>
</evidence>
<keyword evidence="2" id="KW-0472">Membrane</keyword>
<protein>
    <submittedName>
        <fullName evidence="4">VanZ family protein</fullName>
    </submittedName>
</protein>
<feature type="domain" description="VanZ-like" evidence="3">
    <location>
        <begin position="90"/>
        <end position="166"/>
    </location>
</feature>